<name>A0A6C0LMQ4_9ZZZZ</name>
<proteinExistence type="predicted"/>
<dbReference type="InterPro" id="IPR029021">
    <property type="entry name" value="Prot-tyrosine_phosphatase-like"/>
</dbReference>
<accession>A0A6C0LMQ4</accession>
<dbReference type="PANTHER" id="PTHR10159:SF519">
    <property type="entry name" value="DUAL SPECIFICITY PROTEIN PHOSPHATASE MPK3"/>
    <property type="match status" value="1"/>
</dbReference>
<keyword evidence="2" id="KW-0904">Protein phosphatase</keyword>
<sequence length="163" mass="18486">MDLKSYSHANLILPRLWLGDKKSSTDPDFLKTAGITTVFNATKDLPFSPLVQRKYRVPVDDNLQPAEIKNMAEWSPEIVYKVINEYKQGSVILIHCYAGMQRSAAIMAMVLIALSGHPASEVIPYIRSRREVAFFPSANFLQSILGFEKYYFLARNGDGNRRN</sequence>
<dbReference type="SUPFAM" id="SSF52799">
    <property type="entry name" value="(Phosphotyrosine protein) phosphatases II"/>
    <property type="match status" value="1"/>
</dbReference>
<dbReference type="SMART" id="SM00195">
    <property type="entry name" value="DSPc"/>
    <property type="match status" value="1"/>
</dbReference>
<evidence type="ECO:0000313" key="4">
    <source>
        <dbReference type="EMBL" id="QHU31630.1"/>
    </source>
</evidence>
<reference evidence="4" key="1">
    <citation type="journal article" date="2020" name="Nature">
        <title>Giant virus diversity and host interactions through global metagenomics.</title>
        <authorList>
            <person name="Schulz F."/>
            <person name="Roux S."/>
            <person name="Paez-Espino D."/>
            <person name="Jungbluth S."/>
            <person name="Walsh D.A."/>
            <person name="Denef V.J."/>
            <person name="McMahon K.D."/>
            <person name="Konstantinidis K.T."/>
            <person name="Eloe-Fadrosh E.A."/>
            <person name="Kyrpides N.C."/>
            <person name="Woyke T."/>
        </authorList>
    </citation>
    <scope>NUCLEOTIDE SEQUENCE</scope>
    <source>
        <strain evidence="4">GVMAG-M-3300027963-41</strain>
    </source>
</reference>
<dbReference type="GO" id="GO:0005737">
    <property type="term" value="C:cytoplasm"/>
    <property type="evidence" value="ECO:0007669"/>
    <property type="project" value="TreeGrafter"/>
</dbReference>
<dbReference type="Pfam" id="PF00782">
    <property type="entry name" value="DSPc"/>
    <property type="match status" value="1"/>
</dbReference>
<keyword evidence="1" id="KW-0378">Hydrolase</keyword>
<dbReference type="CDD" id="cd14498">
    <property type="entry name" value="DSP"/>
    <property type="match status" value="1"/>
</dbReference>
<dbReference type="InterPro" id="IPR000340">
    <property type="entry name" value="Dual-sp_phosphatase_cat-dom"/>
</dbReference>
<dbReference type="PROSITE" id="PS50056">
    <property type="entry name" value="TYR_PHOSPHATASE_2"/>
    <property type="match status" value="1"/>
</dbReference>
<evidence type="ECO:0000259" key="3">
    <source>
        <dbReference type="PROSITE" id="PS50056"/>
    </source>
</evidence>
<dbReference type="InterPro" id="IPR020422">
    <property type="entry name" value="TYR_PHOSPHATASE_DUAL_dom"/>
</dbReference>
<organism evidence="4">
    <name type="scientific">viral metagenome</name>
    <dbReference type="NCBI Taxonomy" id="1070528"/>
    <lineage>
        <taxon>unclassified sequences</taxon>
        <taxon>metagenomes</taxon>
        <taxon>organismal metagenomes</taxon>
    </lineage>
</organism>
<evidence type="ECO:0000256" key="2">
    <source>
        <dbReference type="ARBA" id="ARBA00022912"/>
    </source>
</evidence>
<dbReference type="Gene3D" id="3.90.190.10">
    <property type="entry name" value="Protein tyrosine phosphatase superfamily"/>
    <property type="match status" value="1"/>
</dbReference>
<protein>
    <recommendedName>
        <fullName evidence="3">Tyrosine specific protein phosphatases domain-containing protein</fullName>
    </recommendedName>
</protein>
<dbReference type="PROSITE" id="PS00383">
    <property type="entry name" value="TYR_PHOSPHATASE_1"/>
    <property type="match status" value="1"/>
</dbReference>
<dbReference type="PANTHER" id="PTHR10159">
    <property type="entry name" value="DUAL SPECIFICITY PROTEIN PHOSPHATASE"/>
    <property type="match status" value="1"/>
</dbReference>
<dbReference type="GO" id="GO:0043409">
    <property type="term" value="P:negative regulation of MAPK cascade"/>
    <property type="evidence" value="ECO:0007669"/>
    <property type="project" value="TreeGrafter"/>
</dbReference>
<dbReference type="InterPro" id="IPR000387">
    <property type="entry name" value="Tyr_Pase_dom"/>
</dbReference>
<dbReference type="InterPro" id="IPR016130">
    <property type="entry name" value="Tyr_Pase_AS"/>
</dbReference>
<dbReference type="GO" id="GO:0004721">
    <property type="term" value="F:phosphoprotein phosphatase activity"/>
    <property type="evidence" value="ECO:0007669"/>
    <property type="project" value="UniProtKB-KW"/>
</dbReference>
<dbReference type="EMBL" id="MN740532">
    <property type="protein sequence ID" value="QHU31630.1"/>
    <property type="molecule type" value="Genomic_DNA"/>
</dbReference>
<evidence type="ECO:0000256" key="1">
    <source>
        <dbReference type="ARBA" id="ARBA00022801"/>
    </source>
</evidence>
<feature type="domain" description="Tyrosine specific protein phosphatases" evidence="3">
    <location>
        <begin position="77"/>
        <end position="130"/>
    </location>
</feature>
<dbReference type="AlphaFoldDB" id="A0A6C0LMQ4"/>